<accession>A2XTJ1</accession>
<gene>
    <name evidence="2" type="ORF">OsI_15927</name>
</gene>
<evidence type="ECO:0000313" key="2">
    <source>
        <dbReference type="EMBL" id="EAY94151.1"/>
    </source>
</evidence>
<name>A2XTJ1_ORYSI</name>
<dbReference type="Proteomes" id="UP000007015">
    <property type="component" value="Chromosome 4"/>
</dbReference>
<organism evidence="2 3">
    <name type="scientific">Oryza sativa subsp. indica</name>
    <name type="common">Rice</name>
    <dbReference type="NCBI Taxonomy" id="39946"/>
    <lineage>
        <taxon>Eukaryota</taxon>
        <taxon>Viridiplantae</taxon>
        <taxon>Streptophyta</taxon>
        <taxon>Embryophyta</taxon>
        <taxon>Tracheophyta</taxon>
        <taxon>Spermatophyta</taxon>
        <taxon>Magnoliopsida</taxon>
        <taxon>Liliopsida</taxon>
        <taxon>Poales</taxon>
        <taxon>Poaceae</taxon>
        <taxon>BOP clade</taxon>
        <taxon>Oryzoideae</taxon>
        <taxon>Oryzeae</taxon>
        <taxon>Oryzinae</taxon>
        <taxon>Oryza</taxon>
        <taxon>Oryza sativa</taxon>
    </lineage>
</organism>
<dbReference type="EMBL" id="CM000129">
    <property type="protein sequence ID" value="EAY94151.1"/>
    <property type="molecule type" value="Genomic_DNA"/>
</dbReference>
<dbReference type="AlphaFoldDB" id="A2XTJ1"/>
<dbReference type="HOGENOM" id="CLU_166540_0_0_1"/>
<protein>
    <submittedName>
        <fullName evidence="2">Uncharacterized protein</fullName>
    </submittedName>
</protein>
<feature type="compositionally biased region" description="Low complexity" evidence="1">
    <location>
        <begin position="64"/>
        <end position="76"/>
    </location>
</feature>
<evidence type="ECO:0000313" key="3">
    <source>
        <dbReference type="Proteomes" id="UP000007015"/>
    </source>
</evidence>
<proteinExistence type="predicted"/>
<feature type="region of interest" description="Disordered" evidence="1">
    <location>
        <begin position="64"/>
        <end position="91"/>
    </location>
</feature>
<reference evidence="2 3" key="1">
    <citation type="journal article" date="2005" name="PLoS Biol.">
        <title>The genomes of Oryza sativa: a history of duplications.</title>
        <authorList>
            <person name="Yu J."/>
            <person name="Wang J."/>
            <person name="Lin W."/>
            <person name="Li S."/>
            <person name="Li H."/>
            <person name="Zhou J."/>
            <person name="Ni P."/>
            <person name="Dong W."/>
            <person name="Hu S."/>
            <person name="Zeng C."/>
            <person name="Zhang J."/>
            <person name="Zhang Y."/>
            <person name="Li R."/>
            <person name="Xu Z."/>
            <person name="Li S."/>
            <person name="Li X."/>
            <person name="Zheng H."/>
            <person name="Cong L."/>
            <person name="Lin L."/>
            <person name="Yin J."/>
            <person name="Geng J."/>
            <person name="Li G."/>
            <person name="Shi J."/>
            <person name="Liu J."/>
            <person name="Lv H."/>
            <person name="Li J."/>
            <person name="Wang J."/>
            <person name="Deng Y."/>
            <person name="Ran L."/>
            <person name="Shi X."/>
            <person name="Wang X."/>
            <person name="Wu Q."/>
            <person name="Li C."/>
            <person name="Ren X."/>
            <person name="Wang J."/>
            <person name="Wang X."/>
            <person name="Li D."/>
            <person name="Liu D."/>
            <person name="Zhang X."/>
            <person name="Ji Z."/>
            <person name="Zhao W."/>
            <person name="Sun Y."/>
            <person name="Zhang Z."/>
            <person name="Bao J."/>
            <person name="Han Y."/>
            <person name="Dong L."/>
            <person name="Ji J."/>
            <person name="Chen P."/>
            <person name="Wu S."/>
            <person name="Liu J."/>
            <person name="Xiao Y."/>
            <person name="Bu D."/>
            <person name="Tan J."/>
            <person name="Yang L."/>
            <person name="Ye C."/>
            <person name="Zhang J."/>
            <person name="Xu J."/>
            <person name="Zhou Y."/>
            <person name="Yu Y."/>
            <person name="Zhang B."/>
            <person name="Zhuang S."/>
            <person name="Wei H."/>
            <person name="Liu B."/>
            <person name="Lei M."/>
            <person name="Yu H."/>
            <person name="Li Y."/>
            <person name="Xu H."/>
            <person name="Wei S."/>
            <person name="He X."/>
            <person name="Fang L."/>
            <person name="Zhang Z."/>
            <person name="Zhang Y."/>
            <person name="Huang X."/>
            <person name="Su Z."/>
            <person name="Tong W."/>
            <person name="Li J."/>
            <person name="Tong Z."/>
            <person name="Li S."/>
            <person name="Ye J."/>
            <person name="Wang L."/>
            <person name="Fang L."/>
            <person name="Lei T."/>
            <person name="Chen C."/>
            <person name="Chen H."/>
            <person name="Xu Z."/>
            <person name="Li H."/>
            <person name="Huang H."/>
            <person name="Zhang F."/>
            <person name="Xu H."/>
            <person name="Li N."/>
            <person name="Zhao C."/>
            <person name="Li S."/>
            <person name="Dong L."/>
            <person name="Huang Y."/>
            <person name="Li L."/>
            <person name="Xi Y."/>
            <person name="Qi Q."/>
            <person name="Li W."/>
            <person name="Zhang B."/>
            <person name="Hu W."/>
            <person name="Zhang Y."/>
            <person name="Tian X."/>
            <person name="Jiao Y."/>
            <person name="Liang X."/>
            <person name="Jin J."/>
            <person name="Gao L."/>
            <person name="Zheng W."/>
            <person name="Hao B."/>
            <person name="Liu S."/>
            <person name="Wang W."/>
            <person name="Yuan L."/>
            <person name="Cao M."/>
            <person name="McDermott J."/>
            <person name="Samudrala R."/>
            <person name="Wang J."/>
            <person name="Wong G.K."/>
            <person name="Yang H."/>
        </authorList>
    </citation>
    <scope>NUCLEOTIDE SEQUENCE [LARGE SCALE GENOMIC DNA]</scope>
    <source>
        <strain evidence="3">cv. 93-11</strain>
    </source>
</reference>
<evidence type="ECO:0000256" key="1">
    <source>
        <dbReference type="SAM" id="MobiDB-lite"/>
    </source>
</evidence>
<dbReference type="Gramene" id="BGIOSGA016429-TA">
    <property type="protein sequence ID" value="BGIOSGA016429-PA"/>
    <property type="gene ID" value="BGIOSGA016429"/>
</dbReference>
<feature type="region of interest" description="Disordered" evidence="1">
    <location>
        <begin position="40"/>
        <end position="59"/>
    </location>
</feature>
<keyword evidence="3" id="KW-1185">Reference proteome</keyword>
<sequence>MDPVAGGPRDRQGGVEAEMAPAMWRAEGGGSGAARWIQRPAARRDQQGAVEVEGGDGAGDVEAAAWSDGGSGSSAARWKGGWRDRDGMGMQPGWMRVASRV</sequence>